<evidence type="ECO:0000313" key="2">
    <source>
        <dbReference type="Proteomes" id="UP000775213"/>
    </source>
</evidence>
<keyword evidence="2" id="KW-1185">Reference proteome</keyword>
<evidence type="ECO:0000313" key="1">
    <source>
        <dbReference type="EMBL" id="KAH0460491.1"/>
    </source>
</evidence>
<sequence length="102" mass="11621">MEEKHWHIFHKLNSPLFKGVIRPQVVEDRPRTWPAVARTNENGTSMVPPSMSSTQRFLEPDLTDLWKDVPCHLEAIQWIAQSIPAIHGCGNELSRGQSSRPP</sequence>
<dbReference type="AlphaFoldDB" id="A0AAV7GWR4"/>
<name>A0AAV7GWR4_DENCH</name>
<protein>
    <submittedName>
        <fullName evidence="1">Uncharacterized protein</fullName>
    </submittedName>
</protein>
<gene>
    <name evidence="1" type="ORF">IEQ34_011154</name>
</gene>
<proteinExistence type="predicted"/>
<accession>A0AAV7GWR4</accession>
<comment type="caution">
    <text evidence="1">The sequence shown here is derived from an EMBL/GenBank/DDBJ whole genome shotgun (WGS) entry which is preliminary data.</text>
</comment>
<dbReference type="Proteomes" id="UP000775213">
    <property type="component" value="Unassembled WGS sequence"/>
</dbReference>
<reference evidence="1 2" key="1">
    <citation type="journal article" date="2021" name="Hortic Res">
        <title>Chromosome-scale assembly of the Dendrobium chrysotoxum genome enhances the understanding of orchid evolution.</title>
        <authorList>
            <person name="Zhang Y."/>
            <person name="Zhang G.Q."/>
            <person name="Zhang D."/>
            <person name="Liu X.D."/>
            <person name="Xu X.Y."/>
            <person name="Sun W.H."/>
            <person name="Yu X."/>
            <person name="Zhu X."/>
            <person name="Wang Z.W."/>
            <person name="Zhao X."/>
            <person name="Zhong W.Y."/>
            <person name="Chen H."/>
            <person name="Yin W.L."/>
            <person name="Huang T."/>
            <person name="Niu S.C."/>
            <person name="Liu Z.J."/>
        </authorList>
    </citation>
    <scope>NUCLEOTIDE SEQUENCE [LARGE SCALE GENOMIC DNA]</scope>
    <source>
        <strain evidence="1">Lindl</strain>
    </source>
</reference>
<dbReference type="EMBL" id="JAGFBR010000010">
    <property type="protein sequence ID" value="KAH0460491.1"/>
    <property type="molecule type" value="Genomic_DNA"/>
</dbReference>
<organism evidence="1 2">
    <name type="scientific">Dendrobium chrysotoxum</name>
    <name type="common">Orchid</name>
    <dbReference type="NCBI Taxonomy" id="161865"/>
    <lineage>
        <taxon>Eukaryota</taxon>
        <taxon>Viridiplantae</taxon>
        <taxon>Streptophyta</taxon>
        <taxon>Embryophyta</taxon>
        <taxon>Tracheophyta</taxon>
        <taxon>Spermatophyta</taxon>
        <taxon>Magnoliopsida</taxon>
        <taxon>Liliopsida</taxon>
        <taxon>Asparagales</taxon>
        <taxon>Orchidaceae</taxon>
        <taxon>Epidendroideae</taxon>
        <taxon>Malaxideae</taxon>
        <taxon>Dendrobiinae</taxon>
        <taxon>Dendrobium</taxon>
    </lineage>
</organism>